<organism evidence="1 2">
    <name type="scientific">Chryseobacterium luteum</name>
    <dbReference type="NCBI Taxonomy" id="421531"/>
    <lineage>
        <taxon>Bacteria</taxon>
        <taxon>Pseudomonadati</taxon>
        <taxon>Bacteroidota</taxon>
        <taxon>Flavobacteriia</taxon>
        <taxon>Flavobacteriales</taxon>
        <taxon>Weeksellaceae</taxon>
        <taxon>Chryseobacterium group</taxon>
        <taxon>Chryseobacterium</taxon>
    </lineage>
</organism>
<comment type="caution">
    <text evidence="1">The sequence shown here is derived from an EMBL/GenBank/DDBJ whole genome shotgun (WGS) entry which is preliminary data.</text>
</comment>
<proteinExistence type="predicted"/>
<dbReference type="Proteomes" id="UP000028703">
    <property type="component" value="Unassembled WGS sequence"/>
</dbReference>
<protein>
    <submittedName>
        <fullName evidence="1">Transposase</fullName>
    </submittedName>
</protein>
<sequence length="36" mass="4185">ADTKSGHIVQRDWNLIAKGTRMTSDFAEFLKKISRY</sequence>
<gene>
    <name evidence="1" type="ORF">IX38_22350</name>
</gene>
<name>A0A085YXQ6_9FLAO</name>
<dbReference type="EMBL" id="JPRO01000036">
    <property type="protein sequence ID" value="KFE96969.1"/>
    <property type="molecule type" value="Genomic_DNA"/>
</dbReference>
<accession>A0A085YXQ6</accession>
<keyword evidence="2" id="KW-1185">Reference proteome</keyword>
<evidence type="ECO:0000313" key="1">
    <source>
        <dbReference type="EMBL" id="KFE96969.1"/>
    </source>
</evidence>
<reference evidence="1 2" key="1">
    <citation type="submission" date="2014-07" db="EMBL/GenBank/DDBJ databases">
        <title>Genome of Chryseobacterium luteum DSM 18605.</title>
        <authorList>
            <person name="Stropko S.J."/>
            <person name="Pipes S.E."/>
            <person name="Newman J.D."/>
        </authorList>
    </citation>
    <scope>NUCLEOTIDE SEQUENCE [LARGE SCALE GENOMIC DNA]</scope>
    <source>
        <strain evidence="1 2">DSM 18605</strain>
    </source>
</reference>
<evidence type="ECO:0000313" key="2">
    <source>
        <dbReference type="Proteomes" id="UP000028703"/>
    </source>
</evidence>
<dbReference type="AlphaFoldDB" id="A0A085YXQ6"/>
<feature type="non-terminal residue" evidence="1">
    <location>
        <position position="1"/>
    </location>
</feature>